<evidence type="ECO:0000256" key="3">
    <source>
        <dbReference type="ARBA" id="ARBA00022989"/>
    </source>
</evidence>
<evidence type="ECO:0000256" key="5">
    <source>
        <dbReference type="SAM" id="Phobius"/>
    </source>
</evidence>
<keyword evidence="3 5" id="KW-1133">Transmembrane helix</keyword>
<feature type="transmembrane region" description="Helical" evidence="5">
    <location>
        <begin position="78"/>
        <end position="98"/>
    </location>
</feature>
<dbReference type="STRING" id="1407499.HHUB_2689"/>
<dbReference type="AlphaFoldDB" id="A0A0U5H3R6"/>
<dbReference type="GO" id="GO:0005886">
    <property type="term" value="C:plasma membrane"/>
    <property type="evidence" value="ECO:0007669"/>
    <property type="project" value="TreeGrafter"/>
</dbReference>
<dbReference type="GO" id="GO:0008273">
    <property type="term" value="F:calcium, potassium:sodium antiporter activity"/>
    <property type="evidence" value="ECO:0007669"/>
    <property type="project" value="TreeGrafter"/>
</dbReference>
<dbReference type="PANTHER" id="PTHR10846:SF8">
    <property type="entry name" value="INNER MEMBRANE PROTEIN YRBG"/>
    <property type="match status" value="1"/>
</dbReference>
<feature type="transmembrane region" description="Helical" evidence="5">
    <location>
        <begin position="39"/>
        <end position="58"/>
    </location>
</feature>
<feature type="domain" description="Sodium/calcium exchanger membrane region" evidence="6">
    <location>
        <begin position="191"/>
        <end position="330"/>
    </location>
</feature>
<proteinExistence type="predicted"/>
<dbReference type="RefSeq" id="WP_059057115.1">
    <property type="nucleotide sequence ID" value="NZ_CEML01000001.1"/>
</dbReference>
<dbReference type="InterPro" id="IPR004837">
    <property type="entry name" value="NaCa_Exmemb"/>
</dbReference>
<name>A0A0U5H3R6_9EURY</name>
<feature type="transmembrane region" description="Helical" evidence="5">
    <location>
        <begin position="317"/>
        <end position="341"/>
    </location>
</feature>
<evidence type="ECO:0000256" key="2">
    <source>
        <dbReference type="ARBA" id="ARBA00022692"/>
    </source>
</evidence>
<dbReference type="Pfam" id="PF01699">
    <property type="entry name" value="Na_Ca_ex"/>
    <property type="match status" value="2"/>
</dbReference>
<dbReference type="GO" id="GO:0005262">
    <property type="term" value="F:calcium channel activity"/>
    <property type="evidence" value="ECO:0007669"/>
    <property type="project" value="TreeGrafter"/>
</dbReference>
<feature type="domain" description="Sodium/calcium exchanger membrane region" evidence="6">
    <location>
        <begin position="15"/>
        <end position="169"/>
    </location>
</feature>
<keyword evidence="8" id="KW-1185">Reference proteome</keyword>
<feature type="transmembrane region" description="Helical" evidence="5">
    <location>
        <begin position="223"/>
        <end position="243"/>
    </location>
</feature>
<feature type="transmembrane region" description="Helical" evidence="5">
    <location>
        <begin position="190"/>
        <end position="211"/>
    </location>
</feature>
<dbReference type="Proteomes" id="UP000066737">
    <property type="component" value="Chromosome I"/>
</dbReference>
<gene>
    <name evidence="7" type="ORF">HHUB_2689</name>
</gene>
<evidence type="ECO:0000256" key="1">
    <source>
        <dbReference type="ARBA" id="ARBA00004141"/>
    </source>
</evidence>
<keyword evidence="4 5" id="KW-0472">Membrane</keyword>
<dbReference type="KEGG" id="hhb:Hhub_2689"/>
<dbReference type="PANTHER" id="PTHR10846">
    <property type="entry name" value="SODIUM/POTASSIUM/CALCIUM EXCHANGER"/>
    <property type="match status" value="1"/>
</dbReference>
<dbReference type="GO" id="GO:0006874">
    <property type="term" value="P:intracellular calcium ion homeostasis"/>
    <property type="evidence" value="ECO:0007669"/>
    <property type="project" value="TreeGrafter"/>
</dbReference>
<feature type="transmembrane region" description="Helical" evidence="5">
    <location>
        <begin position="255"/>
        <end position="278"/>
    </location>
</feature>
<feature type="transmembrane region" description="Helical" evidence="5">
    <location>
        <begin position="119"/>
        <end position="137"/>
    </location>
</feature>
<evidence type="ECO:0000259" key="6">
    <source>
        <dbReference type="Pfam" id="PF01699"/>
    </source>
</evidence>
<feature type="transmembrane region" description="Helical" evidence="5">
    <location>
        <begin position="12"/>
        <end position="32"/>
    </location>
</feature>
<organism evidence="7 8">
    <name type="scientific">Halobacterium hubeiense</name>
    <dbReference type="NCBI Taxonomy" id="1407499"/>
    <lineage>
        <taxon>Archaea</taxon>
        <taxon>Methanobacteriati</taxon>
        <taxon>Methanobacteriota</taxon>
        <taxon>Stenosarchaea group</taxon>
        <taxon>Halobacteria</taxon>
        <taxon>Halobacteriales</taxon>
        <taxon>Halobacteriaceae</taxon>
        <taxon>Halobacterium</taxon>
    </lineage>
</organism>
<dbReference type="OrthoDB" id="204563at2157"/>
<accession>A0A0U5H3R6</accession>
<evidence type="ECO:0000313" key="8">
    <source>
        <dbReference type="Proteomes" id="UP000066737"/>
    </source>
</evidence>
<reference evidence="8" key="1">
    <citation type="journal article" date="2016" name="Environ. Microbiol.">
        <title>The complete genome of a viable archaeum isolated from 123-million-year-old rock salt.</title>
        <authorList>
            <person name="Jaakkola S.T."/>
            <person name="Pfeiffer F."/>
            <person name="Ravantti J.J."/>
            <person name="Guo Q."/>
            <person name="Liu Y."/>
            <person name="Chen X."/>
            <person name="Ma H."/>
            <person name="Yang C."/>
            <person name="Oksanen H.M."/>
            <person name="Bamford D.H."/>
        </authorList>
    </citation>
    <scope>NUCLEOTIDE SEQUENCE</scope>
    <source>
        <strain evidence="8">JI20-1</strain>
    </source>
</reference>
<dbReference type="EMBL" id="LN831302">
    <property type="protein sequence ID" value="CQH58172.1"/>
    <property type="molecule type" value="Genomic_DNA"/>
</dbReference>
<sequence length="344" mass="35138">MPLGGLLPSTPLVNVLVVAAATGLVWIGSGWLESAAEHLSTYYGLPAVVQGSIVVAVGSSFPEFASVVFTALAGTFDMGVGAIVGSAIFNILVIPALAGIATDGDLETNRAIVYKEAQFYMIAVSALVVTLALAVIYEPVAGPALAGRLTRSLAVLPLSLYGLYLFVQWQDVGDHDAPAGPEGIAVRREWARLAGGLLFILVAVEQLVGAVESLGHTFGVPEFLAGVTVVAAATSLPDALVSVRTAKAGKGITSLGNVLGSNTFDLLVAIPVGVLLVGAVTVNFAVAVPMLGVLTLATVLLFAVLRTDLSVTGVEAYALLAAYAAFVAWVVSETVGLTNLVRGV</sequence>
<feature type="transmembrane region" description="Helical" evidence="5">
    <location>
        <begin position="149"/>
        <end position="169"/>
    </location>
</feature>
<evidence type="ECO:0000256" key="4">
    <source>
        <dbReference type="ARBA" id="ARBA00023136"/>
    </source>
</evidence>
<keyword evidence="2 5" id="KW-0812">Transmembrane</keyword>
<evidence type="ECO:0000313" key="7">
    <source>
        <dbReference type="EMBL" id="CQH58172.1"/>
    </source>
</evidence>
<comment type="subcellular location">
    <subcellularLocation>
        <location evidence="1">Membrane</location>
        <topology evidence="1">Multi-pass membrane protein</topology>
    </subcellularLocation>
</comment>
<dbReference type="Gene3D" id="1.20.1420.30">
    <property type="entry name" value="NCX, central ion-binding region"/>
    <property type="match status" value="1"/>
</dbReference>
<dbReference type="GeneID" id="26659322"/>
<dbReference type="InterPro" id="IPR004481">
    <property type="entry name" value="K/Na/Ca-exchanger"/>
</dbReference>
<dbReference type="InterPro" id="IPR044880">
    <property type="entry name" value="NCX_ion-bd_dom_sf"/>
</dbReference>
<protein>
    <submittedName>
        <fullName evidence="7">Homolog to sodium/calcium antiporter</fullName>
    </submittedName>
</protein>
<feature type="transmembrane region" description="Helical" evidence="5">
    <location>
        <begin position="284"/>
        <end position="305"/>
    </location>
</feature>